<reference evidence="2" key="2">
    <citation type="submission" date="2021-04" db="EMBL/GenBank/DDBJ databases">
        <authorList>
            <person name="Gilroy R."/>
        </authorList>
    </citation>
    <scope>NUCLEOTIDE SEQUENCE</scope>
    <source>
        <strain evidence="2">CHK179-28034</strain>
    </source>
</reference>
<name>A0A9D2EII3_9FIRM</name>
<evidence type="ECO:0000313" key="2">
    <source>
        <dbReference type="EMBL" id="HIZ38324.1"/>
    </source>
</evidence>
<gene>
    <name evidence="2" type="ORF">H9968_00120</name>
</gene>
<sequence>MKNNKDKFKVYSNDNMPNKNQQEEEISVELEVPHEDLVTGLFVTSPYFMEMMTAQDYFYYPVDVEAQESLMAPMLSPDVLHDFLKNTEIFRKKEGVPAALFLHIPVEDEDEEQDLVSIFDGVIQTEFTKFFHTVVAVMNPESALDEGFEDVFESLMEEMADNGYLDNVINNIADYMSDSEVMEAMLFPEEDDDDEE</sequence>
<feature type="region of interest" description="Disordered" evidence="1">
    <location>
        <begin position="1"/>
        <end position="24"/>
    </location>
</feature>
<dbReference type="Proteomes" id="UP000824049">
    <property type="component" value="Unassembled WGS sequence"/>
</dbReference>
<dbReference type="EMBL" id="DXBR01000001">
    <property type="protein sequence ID" value="HIZ38324.1"/>
    <property type="molecule type" value="Genomic_DNA"/>
</dbReference>
<evidence type="ECO:0000313" key="3">
    <source>
        <dbReference type="Proteomes" id="UP000824049"/>
    </source>
</evidence>
<accession>A0A9D2EII3</accession>
<protein>
    <submittedName>
        <fullName evidence="2">Uncharacterized protein</fullName>
    </submittedName>
</protein>
<organism evidence="2 3">
    <name type="scientific">Candidatus Anaerobutyricum stercoris</name>
    <dbReference type="NCBI Taxonomy" id="2838457"/>
    <lineage>
        <taxon>Bacteria</taxon>
        <taxon>Bacillati</taxon>
        <taxon>Bacillota</taxon>
        <taxon>Clostridia</taxon>
        <taxon>Lachnospirales</taxon>
        <taxon>Lachnospiraceae</taxon>
        <taxon>Anaerobutyricum</taxon>
    </lineage>
</organism>
<comment type="caution">
    <text evidence="2">The sequence shown here is derived from an EMBL/GenBank/DDBJ whole genome shotgun (WGS) entry which is preliminary data.</text>
</comment>
<evidence type="ECO:0000256" key="1">
    <source>
        <dbReference type="SAM" id="MobiDB-lite"/>
    </source>
</evidence>
<proteinExistence type="predicted"/>
<reference evidence="2" key="1">
    <citation type="journal article" date="2021" name="PeerJ">
        <title>Extensive microbial diversity within the chicken gut microbiome revealed by metagenomics and culture.</title>
        <authorList>
            <person name="Gilroy R."/>
            <person name="Ravi A."/>
            <person name="Getino M."/>
            <person name="Pursley I."/>
            <person name="Horton D.L."/>
            <person name="Alikhan N.F."/>
            <person name="Baker D."/>
            <person name="Gharbi K."/>
            <person name="Hall N."/>
            <person name="Watson M."/>
            <person name="Adriaenssens E.M."/>
            <person name="Foster-Nyarko E."/>
            <person name="Jarju S."/>
            <person name="Secka A."/>
            <person name="Antonio M."/>
            <person name="Oren A."/>
            <person name="Chaudhuri R.R."/>
            <person name="La Ragione R."/>
            <person name="Hildebrand F."/>
            <person name="Pallen M.J."/>
        </authorList>
    </citation>
    <scope>NUCLEOTIDE SEQUENCE</scope>
    <source>
        <strain evidence="2">CHK179-28034</strain>
    </source>
</reference>
<dbReference type="AlphaFoldDB" id="A0A9D2EII3"/>